<dbReference type="RefSeq" id="WP_024467690.1">
    <property type="nucleotide sequence ID" value="NZ_CP045670.1"/>
</dbReference>
<keyword evidence="5" id="KW-0812">Transmembrane</keyword>
<gene>
    <name evidence="9" type="ORF">IFE08_06515</name>
</gene>
<evidence type="ECO:0000256" key="5">
    <source>
        <dbReference type="ARBA" id="ARBA00022692"/>
    </source>
</evidence>
<comment type="subcellular location">
    <subcellularLocation>
        <location evidence="1">Cell inner membrane</location>
        <topology evidence="1">Multi-pass membrane protein</topology>
    </subcellularLocation>
</comment>
<keyword evidence="7" id="KW-0472">Membrane</keyword>
<dbReference type="AlphaFoldDB" id="A0A7S6WRJ2"/>
<evidence type="ECO:0000256" key="6">
    <source>
        <dbReference type="ARBA" id="ARBA00022989"/>
    </source>
</evidence>
<evidence type="ECO:0000313" key="9">
    <source>
        <dbReference type="EMBL" id="QOW61980.1"/>
    </source>
</evidence>
<proteinExistence type="predicted"/>
<dbReference type="Proteomes" id="UP000593915">
    <property type="component" value="Chromosome"/>
</dbReference>
<keyword evidence="2" id="KW-0813">Transport</keyword>
<evidence type="ECO:0000313" key="10">
    <source>
        <dbReference type="Proteomes" id="UP000593915"/>
    </source>
</evidence>
<dbReference type="InterPro" id="IPR036259">
    <property type="entry name" value="MFS_trans_sf"/>
</dbReference>
<dbReference type="SUPFAM" id="SSF103473">
    <property type="entry name" value="MFS general substrate transporter"/>
    <property type="match status" value="1"/>
</dbReference>
<evidence type="ECO:0000259" key="8">
    <source>
        <dbReference type="PROSITE" id="PS50850"/>
    </source>
</evidence>
<protein>
    <submittedName>
        <fullName evidence="9">MFS transporter</fullName>
    </submittedName>
</protein>
<evidence type="ECO:0000256" key="4">
    <source>
        <dbReference type="ARBA" id="ARBA00022519"/>
    </source>
</evidence>
<keyword evidence="3" id="KW-1003">Cell membrane</keyword>
<dbReference type="InterPro" id="IPR024989">
    <property type="entry name" value="MFS_assoc_dom"/>
</dbReference>
<dbReference type="GO" id="GO:0022857">
    <property type="term" value="F:transmembrane transporter activity"/>
    <property type="evidence" value="ECO:0007669"/>
    <property type="project" value="InterPro"/>
</dbReference>
<name>A0A7S6WRJ2_9SPIR</name>
<dbReference type="EMBL" id="CP061839">
    <property type="protein sequence ID" value="QOW61980.1"/>
    <property type="molecule type" value="Genomic_DNA"/>
</dbReference>
<dbReference type="PANTHER" id="PTHR23522:SF10">
    <property type="entry name" value="3-PHENYLPROPIONIC ACID TRANSPORTER-RELATED"/>
    <property type="match status" value="1"/>
</dbReference>
<evidence type="ECO:0000256" key="1">
    <source>
        <dbReference type="ARBA" id="ARBA00004429"/>
    </source>
</evidence>
<evidence type="ECO:0000256" key="7">
    <source>
        <dbReference type="ARBA" id="ARBA00023136"/>
    </source>
</evidence>
<dbReference type="GO" id="GO:0005886">
    <property type="term" value="C:plasma membrane"/>
    <property type="evidence" value="ECO:0007669"/>
    <property type="project" value="UniProtKB-SubCell"/>
</dbReference>
<organism evidence="9 10">
    <name type="scientific">Treponema pedis</name>
    <dbReference type="NCBI Taxonomy" id="409322"/>
    <lineage>
        <taxon>Bacteria</taxon>
        <taxon>Pseudomonadati</taxon>
        <taxon>Spirochaetota</taxon>
        <taxon>Spirochaetia</taxon>
        <taxon>Spirochaetales</taxon>
        <taxon>Treponemataceae</taxon>
        <taxon>Treponema</taxon>
    </lineage>
</organism>
<dbReference type="PANTHER" id="PTHR23522">
    <property type="entry name" value="BLL5896 PROTEIN"/>
    <property type="match status" value="1"/>
</dbReference>
<keyword evidence="6" id="KW-1133">Transmembrane helix</keyword>
<evidence type="ECO:0000256" key="2">
    <source>
        <dbReference type="ARBA" id="ARBA00022448"/>
    </source>
</evidence>
<dbReference type="Gene3D" id="1.20.1250.20">
    <property type="entry name" value="MFS general substrate transporter like domains"/>
    <property type="match status" value="2"/>
</dbReference>
<dbReference type="InterPro" id="IPR020846">
    <property type="entry name" value="MFS_dom"/>
</dbReference>
<feature type="domain" description="Major facilitator superfamily (MFS) profile" evidence="8">
    <location>
        <begin position="155"/>
        <end position="391"/>
    </location>
</feature>
<evidence type="ECO:0000256" key="3">
    <source>
        <dbReference type="ARBA" id="ARBA00022475"/>
    </source>
</evidence>
<accession>A0A7S6WRJ2</accession>
<dbReference type="PROSITE" id="PS50850">
    <property type="entry name" value="MFS"/>
    <property type="match status" value="1"/>
</dbReference>
<dbReference type="Pfam" id="PF12832">
    <property type="entry name" value="MFS_1_like"/>
    <property type="match status" value="1"/>
</dbReference>
<keyword evidence="4" id="KW-0997">Cell inner membrane</keyword>
<sequence>MALGVNYFLLFAVYGIVNTYLPVLLKSIGYGTGEVGILLGIFETAGVILPLFLSTAVDKNGKYGAVMIVLGVIMSVALLPFTFFPSFFIAAASLSLFSLGIKGLVPITDTFTSKQLGRDKKNYGKIRAVGSFGFVCITVFLHFSTVINGENTDSIILSVFISGMLYVFSLFIIPNIFVPVHNSGLNNDGKKKLFQTLFSKGNNEESFSKTFWFGLFLISFGFFGLVPSQKFFSLYAKEYLHLKSYAGLWALSAMAEIPVMFLSGKIIGKFGVEKLIPAALFSIGIRNLTYAVFPSLGGAVAAQLMHCLNYGLFHPTAVIFCASHAPKKAASLGMTMYSVVAAGLSYIIGSIAGGYIIQFAGYRALFIIFSFFPFIGMILYFFAAKNIFKSV</sequence>
<reference evidence="9 10" key="1">
    <citation type="submission" date="2020-09" db="EMBL/GenBank/DDBJ databases">
        <title>Characterization of Treponema spp. from bovine digital dermatitis in Korea.</title>
        <authorList>
            <person name="Espiritu H.M."/>
            <person name="Cho Y.I."/>
            <person name="Mamuad L."/>
        </authorList>
    </citation>
    <scope>NUCLEOTIDE SEQUENCE [LARGE SCALE GENOMIC DNA]</scope>
    <source>
        <strain evidence="9 10">KS1</strain>
    </source>
</reference>